<keyword evidence="2" id="KW-1185">Reference proteome</keyword>
<dbReference type="EMBL" id="JAUSSU010000003">
    <property type="protein sequence ID" value="MDQ0112420.1"/>
    <property type="molecule type" value="Genomic_DNA"/>
</dbReference>
<reference evidence="1 2" key="1">
    <citation type="submission" date="2023-07" db="EMBL/GenBank/DDBJ databases">
        <title>Sorghum-associated microbial communities from plants grown in Nebraska, USA.</title>
        <authorList>
            <person name="Schachtman D."/>
        </authorList>
    </citation>
    <scope>NUCLEOTIDE SEQUENCE [LARGE SCALE GENOMIC DNA]</scope>
    <source>
        <strain evidence="1 2">CC482</strain>
    </source>
</reference>
<evidence type="ECO:0000313" key="2">
    <source>
        <dbReference type="Proteomes" id="UP001229346"/>
    </source>
</evidence>
<accession>A0ABT9U171</accession>
<protein>
    <submittedName>
        <fullName evidence="1">Uncharacterized protein</fullName>
    </submittedName>
</protein>
<sequence>MGTKFANLHIKTTNQEVVVHALQKLSNKAGSMLTNTKSSLSIIDQYIYGATKDKPSRETEPSVTFYVNHVKQWSSVLNDFFEWGTVEKIGELVSTLVSEPVMTIGFFDEDIFEFTIFQDGQIKAKKYFCEEWVKEEYGLGSEFIDLKYLEEVLEVNHSDLSEFIDISNPEQAIDQLSKMIQINLWVDSEWIGEVDEIEENYSKIELRIM</sequence>
<evidence type="ECO:0000313" key="1">
    <source>
        <dbReference type="EMBL" id="MDQ0112420.1"/>
    </source>
</evidence>
<dbReference type="Proteomes" id="UP001229346">
    <property type="component" value="Unassembled WGS sequence"/>
</dbReference>
<dbReference type="RefSeq" id="WP_307203258.1">
    <property type="nucleotide sequence ID" value="NZ_JAUSST010000003.1"/>
</dbReference>
<comment type="caution">
    <text evidence="1">The sequence shown here is derived from an EMBL/GenBank/DDBJ whole genome shotgun (WGS) entry which is preliminary data.</text>
</comment>
<proteinExistence type="predicted"/>
<organism evidence="1 2">
    <name type="scientific">Paenibacillus harenae</name>
    <dbReference type="NCBI Taxonomy" id="306543"/>
    <lineage>
        <taxon>Bacteria</taxon>
        <taxon>Bacillati</taxon>
        <taxon>Bacillota</taxon>
        <taxon>Bacilli</taxon>
        <taxon>Bacillales</taxon>
        <taxon>Paenibacillaceae</taxon>
        <taxon>Paenibacillus</taxon>
    </lineage>
</organism>
<gene>
    <name evidence="1" type="ORF">J2T15_001855</name>
</gene>
<name>A0ABT9U171_PAEHA</name>